<evidence type="ECO:0000259" key="3">
    <source>
        <dbReference type="Pfam" id="PF08308"/>
    </source>
</evidence>
<feature type="region of interest" description="Disordered" evidence="1">
    <location>
        <begin position="108"/>
        <end position="142"/>
    </location>
</feature>
<dbReference type="Pfam" id="PF08308">
    <property type="entry name" value="PEGA"/>
    <property type="match status" value="1"/>
</dbReference>
<reference evidence="4 5" key="1">
    <citation type="submission" date="2024-09" db="EMBL/GenBank/DDBJ databases">
        <title>Laminarin stimulates single cell rates of sulfate reduction while oxygen inhibits transcriptomic activity in coastal marine sediment.</title>
        <authorList>
            <person name="Lindsay M."/>
            <person name="Orcutt B."/>
            <person name="Emerson D."/>
            <person name="Stepanauskas R."/>
            <person name="D'Angelo T."/>
        </authorList>
    </citation>
    <scope>NUCLEOTIDE SEQUENCE [LARGE SCALE GENOMIC DNA]</scope>
    <source>
        <strain evidence="4">SAG AM-311-K15</strain>
    </source>
</reference>
<evidence type="ECO:0000256" key="1">
    <source>
        <dbReference type="SAM" id="MobiDB-lite"/>
    </source>
</evidence>
<evidence type="ECO:0000313" key="5">
    <source>
        <dbReference type="Proteomes" id="UP001594351"/>
    </source>
</evidence>
<evidence type="ECO:0000256" key="2">
    <source>
        <dbReference type="SAM" id="Phobius"/>
    </source>
</evidence>
<organism evidence="4 5">
    <name type="scientific">candidate division CSSED10-310 bacterium</name>
    <dbReference type="NCBI Taxonomy" id="2855610"/>
    <lineage>
        <taxon>Bacteria</taxon>
        <taxon>Bacteria division CSSED10-310</taxon>
    </lineage>
</organism>
<keyword evidence="2" id="KW-1133">Transmembrane helix</keyword>
<name>A0ABV6YT15_UNCC1</name>
<feature type="domain" description="PEGA" evidence="3">
    <location>
        <begin position="240"/>
        <end position="299"/>
    </location>
</feature>
<dbReference type="InterPro" id="IPR013229">
    <property type="entry name" value="PEGA"/>
</dbReference>
<dbReference type="EMBL" id="JBHPBY010000032">
    <property type="protein sequence ID" value="MFC1849322.1"/>
    <property type="molecule type" value="Genomic_DNA"/>
</dbReference>
<gene>
    <name evidence="4" type="ORF">ACFL27_03850</name>
</gene>
<keyword evidence="2" id="KW-0812">Transmembrane</keyword>
<sequence length="305" mass="33661">MRICRKCQTENDEAALFCVACGEDLEDVTERETDQIVLPGRFSFNKKLVFQIGGLWLIVGLLIGFLVYHFRKQPVAEIKLQAEPVVTSVLVSPTPTEQPDAQKIESAVPATTAETVQTTSPSPSPTVIPPKKTGHKSLAQTPIKADSSVKEVQVGRKQEEENPITDEVVDHCLILKVSPDIEILIDDQRIEKNDSTEQARVKLTPGFHNVTLTDQQLWGFHTTRVKVAGETHLNYVFRTGLLSVSSEPAGLLLQIDEHEVGKTPRENIKIATGKHTLAVSCPGGVVTREITIYEGRIRKVEISCP</sequence>
<protein>
    <submittedName>
        <fullName evidence="4">PEGA domain-containing protein</fullName>
    </submittedName>
</protein>
<accession>A0ABV6YT15</accession>
<proteinExistence type="predicted"/>
<comment type="caution">
    <text evidence="4">The sequence shown here is derived from an EMBL/GenBank/DDBJ whole genome shotgun (WGS) entry which is preliminary data.</text>
</comment>
<keyword evidence="5" id="KW-1185">Reference proteome</keyword>
<keyword evidence="2" id="KW-0472">Membrane</keyword>
<feature type="transmembrane region" description="Helical" evidence="2">
    <location>
        <begin position="48"/>
        <end position="70"/>
    </location>
</feature>
<evidence type="ECO:0000313" key="4">
    <source>
        <dbReference type="EMBL" id="MFC1849322.1"/>
    </source>
</evidence>
<dbReference type="Proteomes" id="UP001594351">
    <property type="component" value="Unassembled WGS sequence"/>
</dbReference>